<feature type="domain" description="Phosphatidate phosphatase APP1 catalytic" evidence="1">
    <location>
        <begin position="166"/>
        <end position="320"/>
    </location>
</feature>
<reference evidence="2 3" key="1">
    <citation type="submission" date="2018-10" db="EMBL/GenBank/DDBJ databases">
        <title>Genomic Encyclopedia of Type Strains, Phase IV (KMG-IV): sequencing the most valuable type-strain genomes for metagenomic binning, comparative biology and taxonomic classification.</title>
        <authorList>
            <person name="Goeker M."/>
        </authorList>
    </citation>
    <scope>NUCLEOTIDE SEQUENCE [LARGE SCALE GENOMIC DNA]</scope>
    <source>
        <strain evidence="2 3">DSM 23229</strain>
    </source>
</reference>
<proteinExistence type="predicted"/>
<dbReference type="PANTHER" id="PTHR28208">
    <property type="entry name" value="PHOSPHATIDATE PHOSPHATASE APP1"/>
    <property type="match status" value="1"/>
</dbReference>
<organism evidence="2 3">
    <name type="scientific">Kushneria sinocarnis</name>
    <dbReference type="NCBI Taxonomy" id="595502"/>
    <lineage>
        <taxon>Bacteria</taxon>
        <taxon>Pseudomonadati</taxon>
        <taxon>Pseudomonadota</taxon>
        <taxon>Gammaproteobacteria</taxon>
        <taxon>Oceanospirillales</taxon>
        <taxon>Halomonadaceae</taxon>
        <taxon>Kushneria</taxon>
    </lineage>
</organism>
<dbReference type="RefSeq" id="WP_121172945.1">
    <property type="nucleotide sequence ID" value="NZ_RBIN01000005.1"/>
</dbReference>
<dbReference type="Pfam" id="PF09949">
    <property type="entry name" value="APP1_cat"/>
    <property type="match status" value="1"/>
</dbReference>
<dbReference type="Proteomes" id="UP000281975">
    <property type="component" value="Unassembled WGS sequence"/>
</dbReference>
<name>A0A420WWI1_9GAMM</name>
<dbReference type="OrthoDB" id="9789875at2"/>
<evidence type="ECO:0000259" key="1">
    <source>
        <dbReference type="Pfam" id="PF09949"/>
    </source>
</evidence>
<sequence>MSRRSARAVRRGLRWLLRVAVRPMKSERAHGGRVIHSYRGYGSRTEVFLIGRVFRQPGLNLPTRQDSLASDLVDLVRRTIRWGIHDVEVEIRVDETRRVVTTDRYGYFHANIRLDEPLSRDRIWHRADFRLLTGTADPDSRRARATAGATASADIYVPPPDVDRVVISDIDDTVMHTGVANKLTMFYRLFFEKAERRTAFPGVATFYQGLFAGADGQRQRPMLYVSRGPWSIYEVLETFFQINRIPVGPILFLREWGLTLQHPLPQKAEDHKQTLIEKMLALYDDMPFVLIGDSGQHDPEVYAQIARDYPGRISNIYIRDVSRDGRRSDAIRELADEVARSDCTLTLAEDSATLAEHAHRHGLVSAECVRQTRADSAEQRRRHPED</sequence>
<evidence type="ECO:0000313" key="2">
    <source>
        <dbReference type="EMBL" id="RKR03475.1"/>
    </source>
</evidence>
<dbReference type="InterPro" id="IPR052935">
    <property type="entry name" value="Mg2+_PAP"/>
</dbReference>
<keyword evidence="3" id="KW-1185">Reference proteome</keyword>
<protein>
    <submittedName>
        <fullName evidence="2">Phosphatidate phosphatase APP1</fullName>
    </submittedName>
</protein>
<dbReference type="EMBL" id="RBIN01000005">
    <property type="protein sequence ID" value="RKR03475.1"/>
    <property type="molecule type" value="Genomic_DNA"/>
</dbReference>
<dbReference type="PANTHER" id="PTHR28208:SF3">
    <property type="entry name" value="PHOSPHATIDATE PHOSPHATASE APP1"/>
    <property type="match status" value="1"/>
</dbReference>
<comment type="caution">
    <text evidence="2">The sequence shown here is derived from an EMBL/GenBank/DDBJ whole genome shotgun (WGS) entry which is preliminary data.</text>
</comment>
<dbReference type="AlphaFoldDB" id="A0A420WWI1"/>
<dbReference type="InterPro" id="IPR019236">
    <property type="entry name" value="APP1_cat"/>
</dbReference>
<accession>A0A420WWI1</accession>
<gene>
    <name evidence="2" type="ORF">C7446_2000</name>
</gene>
<dbReference type="GO" id="GO:0008195">
    <property type="term" value="F:phosphatidate phosphatase activity"/>
    <property type="evidence" value="ECO:0007669"/>
    <property type="project" value="InterPro"/>
</dbReference>
<evidence type="ECO:0000313" key="3">
    <source>
        <dbReference type="Proteomes" id="UP000281975"/>
    </source>
</evidence>